<evidence type="ECO:0000259" key="4">
    <source>
        <dbReference type="Pfam" id="PF25372"/>
    </source>
</evidence>
<dbReference type="InterPro" id="IPR057207">
    <property type="entry name" value="FBXL15_LRR"/>
</dbReference>
<dbReference type="InterPro" id="IPR032675">
    <property type="entry name" value="LRR_dom_sf"/>
</dbReference>
<reference evidence="5" key="1">
    <citation type="submission" date="2019-10" db="EMBL/GenBank/DDBJ databases">
        <authorList>
            <consortium name="DOE Joint Genome Institute"/>
            <person name="Kuo A."/>
            <person name="Miyauchi S."/>
            <person name="Kiss E."/>
            <person name="Drula E."/>
            <person name="Kohler A."/>
            <person name="Sanchez-Garcia M."/>
            <person name="Andreopoulos B."/>
            <person name="Barry K.W."/>
            <person name="Bonito G."/>
            <person name="Buee M."/>
            <person name="Carver A."/>
            <person name="Chen C."/>
            <person name="Cichocki N."/>
            <person name="Clum A."/>
            <person name="Culley D."/>
            <person name="Crous P.W."/>
            <person name="Fauchery L."/>
            <person name="Girlanda M."/>
            <person name="Hayes R."/>
            <person name="Keri Z."/>
            <person name="LaButti K."/>
            <person name="Lipzen A."/>
            <person name="Lombard V."/>
            <person name="Magnuson J."/>
            <person name="Maillard F."/>
            <person name="Morin E."/>
            <person name="Murat C."/>
            <person name="Nolan M."/>
            <person name="Ohm R."/>
            <person name="Pangilinan J."/>
            <person name="Pereira M."/>
            <person name="Perotto S."/>
            <person name="Peter M."/>
            <person name="Riley R."/>
            <person name="Sitrit Y."/>
            <person name="Stielow B."/>
            <person name="Szollosi G."/>
            <person name="Zifcakova L."/>
            <person name="Stursova M."/>
            <person name="Spatafora J.W."/>
            <person name="Tedersoo L."/>
            <person name="Vaario L.-M."/>
            <person name="Yamada A."/>
            <person name="Yan M."/>
            <person name="Wang P."/>
            <person name="Xu J."/>
            <person name="Bruns T."/>
            <person name="Baldrian P."/>
            <person name="Vilgalys R."/>
            <person name="Henrissat B."/>
            <person name="Grigoriev I.V."/>
            <person name="Hibbett D."/>
            <person name="Nagy L.G."/>
            <person name="Martin F.M."/>
        </authorList>
    </citation>
    <scope>NUCLEOTIDE SEQUENCE</scope>
    <source>
        <strain evidence="5">Prilba</strain>
    </source>
</reference>
<feature type="region of interest" description="Disordered" evidence="2">
    <location>
        <begin position="548"/>
        <end position="656"/>
    </location>
</feature>
<sequence length="882" mass="96333">MPQPYPHPSPSQSVNSFSDGEEEDNNLFASGELAVASPATWYSRNHVQTTQYIPPHSPASHLPPEILINILKHLSSPKDMHSTLLVSRSWCECSVELLWHKPTVPDVNTLIKIMQVLSREEPTFTYAQFIRRLNFLFVGLEMSDSIFGRLAPCTRLERLTLVGCSSLSDDAIARTVPCFSNLVAIDLSGVDSVTDWTVFALADSCRKLQGINLQGCRRVSSASVGALADKCPLLRRVKLSGLADLTDEPVSALVIKGSLLLEIDLNGCKRLSDRAVRDIWTHSHNMREMRLSHCIELTDLAFPAPHNIGDLPPRHNPFPQSTKLPTSDIPPSITDDAVEGIVSASPRLRNLVLSKCGQLTDRAIESICLLGKHLHYLHLGHASSITDRSVKTLARSCTRLRYIDLANMSVFELASLPKLRRIGLVRVSSLTDEAIYSLGDRHQTLERVHLSYCDQITVMAIHYLLQKLQKLNHLSLTGIPAFRRPELQQFCRTPPPEFNTTQRSQFCVFAGDGVKKLRRFLTDLFNSITEEMNDSMDVDDVPLQETVSPSVLQEQSPISQPSPSLATIRPVPRPHGHANHHSTLQHSVVRLHGTSTRDVEMRIEHPSSSRNSRSTTRSSTHSPPPNSNPIPGPSRLNPTERLATSTSPAGSEGSSAGAFFLTYQSSSADGRPDGMLTPDLVFAEIGHGHGPAVWPGQDQNQNQVDMFVDPPILTVEDRPQFGTNPPHALGGGARRPATQAAEVGQGPFGTNGAFHGVNGHGANGTMNGTYHTSAPYPLPTNGTNTHGINGAGIPSGITQGPPMTREERSRGRSRTLHEPVDGQAAQTPPGQGQGRGPKRTFRSALNSVEQHATPFFFGRPLQDGEGSSASTTTRKDDSTRGY</sequence>
<evidence type="ECO:0008006" key="7">
    <source>
        <dbReference type="Google" id="ProtNLM"/>
    </source>
</evidence>
<accession>A0A9P5N2E2</accession>
<dbReference type="SMART" id="SM00367">
    <property type="entry name" value="LRR_CC"/>
    <property type="match status" value="9"/>
</dbReference>
<dbReference type="Proteomes" id="UP000759537">
    <property type="component" value="Unassembled WGS sequence"/>
</dbReference>
<feature type="compositionally biased region" description="Low complexity" evidence="2">
    <location>
        <begin position="553"/>
        <end position="564"/>
    </location>
</feature>
<organism evidence="5 6">
    <name type="scientific">Russula ochroleuca</name>
    <dbReference type="NCBI Taxonomy" id="152965"/>
    <lineage>
        <taxon>Eukaryota</taxon>
        <taxon>Fungi</taxon>
        <taxon>Dikarya</taxon>
        <taxon>Basidiomycota</taxon>
        <taxon>Agaricomycotina</taxon>
        <taxon>Agaricomycetes</taxon>
        <taxon>Russulales</taxon>
        <taxon>Russulaceae</taxon>
        <taxon>Russula</taxon>
    </lineage>
</organism>
<dbReference type="GO" id="GO:0005737">
    <property type="term" value="C:cytoplasm"/>
    <property type="evidence" value="ECO:0007669"/>
    <property type="project" value="TreeGrafter"/>
</dbReference>
<evidence type="ECO:0000256" key="1">
    <source>
        <dbReference type="ARBA" id="ARBA00022786"/>
    </source>
</evidence>
<dbReference type="InterPro" id="IPR001810">
    <property type="entry name" value="F-box_dom"/>
</dbReference>
<dbReference type="SUPFAM" id="SSF52047">
    <property type="entry name" value="RNI-like"/>
    <property type="match status" value="1"/>
</dbReference>
<dbReference type="InterPro" id="IPR050648">
    <property type="entry name" value="F-box_LRR-repeat"/>
</dbReference>
<keyword evidence="6" id="KW-1185">Reference proteome</keyword>
<dbReference type="InterPro" id="IPR036047">
    <property type="entry name" value="F-box-like_dom_sf"/>
</dbReference>
<dbReference type="Gene3D" id="3.80.10.10">
    <property type="entry name" value="Ribonuclease Inhibitor"/>
    <property type="match status" value="2"/>
</dbReference>
<feature type="compositionally biased region" description="Basic and acidic residues" evidence="2">
    <location>
        <begin position="595"/>
        <end position="607"/>
    </location>
</feature>
<feature type="compositionally biased region" description="Pro residues" evidence="2">
    <location>
        <begin position="622"/>
        <end position="632"/>
    </location>
</feature>
<evidence type="ECO:0000313" key="6">
    <source>
        <dbReference type="Proteomes" id="UP000759537"/>
    </source>
</evidence>
<dbReference type="OrthoDB" id="10257471at2759"/>
<feature type="compositionally biased region" description="Basic and acidic residues" evidence="2">
    <location>
        <begin position="873"/>
        <end position="882"/>
    </location>
</feature>
<dbReference type="PANTHER" id="PTHR13382:SF67">
    <property type="entry name" value="SCF E3 UBIQUITIN LIGASE COMPLEX F-BOX PROTEIN POF2"/>
    <property type="match status" value="1"/>
</dbReference>
<feature type="region of interest" description="Disordered" evidence="2">
    <location>
        <begin position="773"/>
        <end position="882"/>
    </location>
</feature>
<protein>
    <recommendedName>
        <fullName evidence="7">F-box domain-containing protein</fullName>
    </recommendedName>
</protein>
<feature type="domain" description="F-box/LRR-repeat protein 15-like leucin rich repeat" evidence="4">
    <location>
        <begin position="149"/>
        <end position="227"/>
    </location>
</feature>
<keyword evidence="1" id="KW-0833">Ubl conjugation pathway</keyword>
<feature type="compositionally biased region" description="Basic and acidic residues" evidence="2">
    <location>
        <begin position="804"/>
        <end position="820"/>
    </location>
</feature>
<feature type="domain" description="F-box" evidence="3">
    <location>
        <begin position="60"/>
        <end position="103"/>
    </location>
</feature>
<feature type="compositionally biased region" description="Low complexity" evidence="2">
    <location>
        <begin position="643"/>
        <end position="656"/>
    </location>
</feature>
<proteinExistence type="predicted"/>
<reference evidence="5" key="2">
    <citation type="journal article" date="2020" name="Nat. Commun.">
        <title>Large-scale genome sequencing of mycorrhizal fungi provides insights into the early evolution of symbiotic traits.</title>
        <authorList>
            <person name="Miyauchi S."/>
            <person name="Kiss E."/>
            <person name="Kuo A."/>
            <person name="Drula E."/>
            <person name="Kohler A."/>
            <person name="Sanchez-Garcia M."/>
            <person name="Morin E."/>
            <person name="Andreopoulos B."/>
            <person name="Barry K.W."/>
            <person name="Bonito G."/>
            <person name="Buee M."/>
            <person name="Carver A."/>
            <person name="Chen C."/>
            <person name="Cichocki N."/>
            <person name="Clum A."/>
            <person name="Culley D."/>
            <person name="Crous P.W."/>
            <person name="Fauchery L."/>
            <person name="Girlanda M."/>
            <person name="Hayes R.D."/>
            <person name="Keri Z."/>
            <person name="LaButti K."/>
            <person name="Lipzen A."/>
            <person name="Lombard V."/>
            <person name="Magnuson J."/>
            <person name="Maillard F."/>
            <person name="Murat C."/>
            <person name="Nolan M."/>
            <person name="Ohm R.A."/>
            <person name="Pangilinan J."/>
            <person name="Pereira M.F."/>
            <person name="Perotto S."/>
            <person name="Peter M."/>
            <person name="Pfister S."/>
            <person name="Riley R."/>
            <person name="Sitrit Y."/>
            <person name="Stielow J.B."/>
            <person name="Szollosi G."/>
            <person name="Zifcakova L."/>
            <person name="Stursova M."/>
            <person name="Spatafora J.W."/>
            <person name="Tedersoo L."/>
            <person name="Vaario L.M."/>
            <person name="Yamada A."/>
            <person name="Yan M."/>
            <person name="Wang P."/>
            <person name="Xu J."/>
            <person name="Bruns T."/>
            <person name="Baldrian P."/>
            <person name="Vilgalys R."/>
            <person name="Dunand C."/>
            <person name="Henrissat B."/>
            <person name="Grigoriev I.V."/>
            <person name="Hibbett D."/>
            <person name="Nagy L.G."/>
            <person name="Martin F.M."/>
        </authorList>
    </citation>
    <scope>NUCLEOTIDE SEQUENCE</scope>
    <source>
        <strain evidence="5">Prilba</strain>
    </source>
</reference>
<name>A0A9P5N2E2_9AGAM</name>
<evidence type="ECO:0000259" key="3">
    <source>
        <dbReference type="Pfam" id="PF12937"/>
    </source>
</evidence>
<dbReference type="CDD" id="cd09917">
    <property type="entry name" value="F-box_SF"/>
    <property type="match status" value="1"/>
</dbReference>
<feature type="compositionally biased region" description="Low complexity" evidence="2">
    <location>
        <begin position="608"/>
        <end position="621"/>
    </location>
</feature>
<dbReference type="PANTHER" id="PTHR13382">
    <property type="entry name" value="MITOCHONDRIAL ATP SYNTHASE COUPLING FACTOR B"/>
    <property type="match status" value="1"/>
</dbReference>
<dbReference type="EMBL" id="WHVB01000003">
    <property type="protein sequence ID" value="KAF8484843.1"/>
    <property type="molecule type" value="Genomic_DNA"/>
</dbReference>
<dbReference type="AlphaFoldDB" id="A0A9P5N2E2"/>
<feature type="region of interest" description="Disordered" evidence="2">
    <location>
        <begin position="1"/>
        <end position="24"/>
    </location>
</feature>
<dbReference type="InterPro" id="IPR006553">
    <property type="entry name" value="Leu-rich_rpt_Cys-con_subtyp"/>
</dbReference>
<evidence type="ECO:0000313" key="5">
    <source>
        <dbReference type="EMBL" id="KAF8484843.1"/>
    </source>
</evidence>
<comment type="caution">
    <text evidence="5">The sequence shown here is derived from an EMBL/GenBank/DDBJ whole genome shotgun (WGS) entry which is preliminary data.</text>
</comment>
<dbReference type="Pfam" id="PF25372">
    <property type="entry name" value="DUF7885"/>
    <property type="match status" value="1"/>
</dbReference>
<gene>
    <name evidence="5" type="ORF">DFH94DRAFT_689221</name>
</gene>
<dbReference type="SUPFAM" id="SSF81383">
    <property type="entry name" value="F-box domain"/>
    <property type="match status" value="1"/>
</dbReference>
<dbReference type="Pfam" id="PF12937">
    <property type="entry name" value="F-box-like"/>
    <property type="match status" value="1"/>
</dbReference>
<evidence type="ECO:0000256" key="2">
    <source>
        <dbReference type="SAM" id="MobiDB-lite"/>
    </source>
</evidence>